<dbReference type="Pfam" id="PF12276">
    <property type="entry name" value="DUF3617"/>
    <property type="match status" value="1"/>
</dbReference>
<sequence length="180" mass="18450">MRIAATVTATAALLLAGCGESSSAPPKRQPGSWSQKIEIVDFAGPGVTAAQKTQMQQMMNMVSAMTVCVTPEASAQEDIEKKLTDMGGQAGNCTVADKTISGSSLAFNANCKNKGKDVKISAAGSNTATEQNIKLTIESVGATSDGGKLVMNVAAKRNGECKPGEFTPPQPGTAPAKSRT</sequence>
<dbReference type="Proteomes" id="UP001404104">
    <property type="component" value="Unassembled WGS sequence"/>
</dbReference>
<dbReference type="RefSeq" id="WP_345862762.1">
    <property type="nucleotide sequence ID" value="NZ_JBDIMF010000001.1"/>
</dbReference>
<proteinExistence type="predicted"/>
<evidence type="ECO:0000313" key="3">
    <source>
        <dbReference type="Proteomes" id="UP001404104"/>
    </source>
</evidence>
<organism evidence="2 3">
    <name type="scientific">Sphingomonas qilianensis</name>
    <dbReference type="NCBI Taxonomy" id="1736690"/>
    <lineage>
        <taxon>Bacteria</taxon>
        <taxon>Pseudomonadati</taxon>
        <taxon>Pseudomonadota</taxon>
        <taxon>Alphaproteobacteria</taxon>
        <taxon>Sphingomonadales</taxon>
        <taxon>Sphingomonadaceae</taxon>
        <taxon>Sphingomonas</taxon>
    </lineage>
</organism>
<dbReference type="EMBL" id="JBDIMF010000001">
    <property type="protein sequence ID" value="MEN2785309.1"/>
    <property type="molecule type" value="Genomic_DNA"/>
</dbReference>
<keyword evidence="3" id="KW-1185">Reference proteome</keyword>
<name>A0ABU9XNA4_9SPHN</name>
<feature type="region of interest" description="Disordered" evidence="1">
    <location>
        <begin position="159"/>
        <end position="180"/>
    </location>
</feature>
<reference evidence="2 3" key="1">
    <citation type="submission" date="2024-05" db="EMBL/GenBank/DDBJ databases">
        <authorList>
            <person name="Liu Q."/>
            <person name="Xin Y.-H."/>
        </authorList>
    </citation>
    <scope>NUCLEOTIDE SEQUENCE [LARGE SCALE GENOMIC DNA]</scope>
    <source>
        <strain evidence="2 3">CGMCC 1.15349</strain>
    </source>
</reference>
<accession>A0ABU9XNA4</accession>
<evidence type="ECO:0000313" key="2">
    <source>
        <dbReference type="EMBL" id="MEN2785309.1"/>
    </source>
</evidence>
<gene>
    <name evidence="2" type="ORF">ABC969_02610</name>
</gene>
<dbReference type="InterPro" id="IPR022061">
    <property type="entry name" value="DUF3617"/>
</dbReference>
<protein>
    <submittedName>
        <fullName evidence="2">DUF3617 family protein</fullName>
    </submittedName>
</protein>
<dbReference type="PROSITE" id="PS51257">
    <property type="entry name" value="PROKAR_LIPOPROTEIN"/>
    <property type="match status" value="1"/>
</dbReference>
<comment type="caution">
    <text evidence="2">The sequence shown here is derived from an EMBL/GenBank/DDBJ whole genome shotgun (WGS) entry which is preliminary data.</text>
</comment>
<evidence type="ECO:0000256" key="1">
    <source>
        <dbReference type="SAM" id="MobiDB-lite"/>
    </source>
</evidence>